<organism evidence="1 2">
    <name type="scientific">Pseudothioclava arenosa</name>
    <dbReference type="NCBI Taxonomy" id="1795308"/>
    <lineage>
        <taxon>Bacteria</taxon>
        <taxon>Pseudomonadati</taxon>
        <taxon>Pseudomonadota</taxon>
        <taxon>Alphaproteobacteria</taxon>
        <taxon>Rhodobacterales</taxon>
        <taxon>Paracoccaceae</taxon>
        <taxon>Pseudothioclava</taxon>
    </lineage>
</organism>
<sequence>MPKPPSLLKRFRKDRARIYWQQAAERAEHADLEELRGLRGKAWALRRDLERVIHTAEGRLQSPALGTNAIRAPLGSDWTWRPGLWRGPVFPPGLAAAESRSQMGEVTLFHDCGESEITLRQIRNSGAVHLAPFGLRTDVFRFDGSFLSLVLDLPDAAVTGLRLNHLIRLDMVAELEKPIEIFCRLNIKHGPNTEQIVRELPHPQGACHVEFDLAYSRLNEKRIEKAWVDLIFEGPRMNQITLRDLYFARHPRAEL</sequence>
<accession>A0A2A4CR01</accession>
<gene>
    <name evidence="1" type="ORF">CLN94_07935</name>
</gene>
<comment type="caution">
    <text evidence="1">The sequence shown here is derived from an EMBL/GenBank/DDBJ whole genome shotgun (WGS) entry which is preliminary data.</text>
</comment>
<dbReference type="Pfam" id="PF20086">
    <property type="entry name" value="DUF6478"/>
    <property type="match status" value="1"/>
</dbReference>
<protein>
    <submittedName>
        <fullName evidence="1">Uncharacterized protein</fullName>
    </submittedName>
</protein>
<name>A0A2A4CR01_9RHOB</name>
<dbReference type="InterPro" id="IPR045514">
    <property type="entry name" value="DUF6478"/>
</dbReference>
<evidence type="ECO:0000313" key="2">
    <source>
        <dbReference type="Proteomes" id="UP000243507"/>
    </source>
</evidence>
<evidence type="ECO:0000313" key="1">
    <source>
        <dbReference type="EMBL" id="PCD76524.1"/>
    </source>
</evidence>
<dbReference type="Proteomes" id="UP000243507">
    <property type="component" value="Unassembled WGS sequence"/>
</dbReference>
<reference evidence="1 2" key="1">
    <citation type="submission" date="2017-09" db="EMBL/GenBank/DDBJ databases">
        <title>A multilocus sequence analysis scheme for characterization of bacteria in the genus Thioclava.</title>
        <authorList>
            <person name="Liu Y."/>
            <person name="Shao Z."/>
        </authorList>
    </citation>
    <scope>NUCLEOTIDE SEQUENCE [LARGE SCALE GENOMIC DNA]</scope>
    <source>
        <strain evidence="1 2">CAU 1312</strain>
    </source>
</reference>
<proteinExistence type="predicted"/>
<keyword evidence="2" id="KW-1185">Reference proteome</keyword>
<dbReference type="AlphaFoldDB" id="A0A2A4CR01"/>
<dbReference type="EMBL" id="NTJD01000005">
    <property type="protein sequence ID" value="PCD76524.1"/>
    <property type="molecule type" value="Genomic_DNA"/>
</dbReference>
<dbReference type="OrthoDB" id="7827015at2"/>